<dbReference type="Gene3D" id="1.10.10.10">
    <property type="entry name" value="Winged helix-like DNA-binding domain superfamily/Winged helix DNA-binding domain"/>
    <property type="match status" value="1"/>
</dbReference>
<evidence type="ECO:0000313" key="3">
    <source>
        <dbReference type="EMBL" id="ALH82129.1"/>
    </source>
</evidence>
<evidence type="ECO:0000259" key="2">
    <source>
        <dbReference type="Pfam" id="PF13463"/>
    </source>
</evidence>
<dbReference type="RefSeq" id="WP_149037703.1">
    <property type="nucleotide sequence ID" value="NZ_CP012700.1"/>
</dbReference>
<organism evidence="3 4">
    <name type="scientific">Sphingopyxis macrogoltabida</name>
    <name type="common">Sphingomonas macrogoltabidus</name>
    <dbReference type="NCBI Taxonomy" id="33050"/>
    <lineage>
        <taxon>Bacteria</taxon>
        <taxon>Pseudomonadati</taxon>
        <taxon>Pseudomonadota</taxon>
        <taxon>Alphaproteobacteria</taxon>
        <taxon>Sphingomonadales</taxon>
        <taxon>Sphingomonadaceae</taxon>
        <taxon>Sphingopyxis</taxon>
    </lineage>
</organism>
<reference evidence="3 4" key="1">
    <citation type="journal article" date="2015" name="Genome Announc.">
        <title>Complete Genome Sequence of Polypropylene Glycol- and Polyethylene Glycol-Degrading Sphingopyxis macrogoltabida Strain EY-1.</title>
        <authorList>
            <person name="Ohtsubo Y."/>
            <person name="Nagata Y."/>
            <person name="Numata M."/>
            <person name="Tsuchikane K."/>
            <person name="Hosoyama A."/>
            <person name="Yamazoe A."/>
            <person name="Tsuda M."/>
            <person name="Fujita N."/>
            <person name="Kawai F."/>
        </authorList>
    </citation>
    <scope>NUCLEOTIDE SEQUENCE [LARGE SCALE GENOMIC DNA]</scope>
    <source>
        <strain evidence="3 4">EY-1</strain>
    </source>
</reference>
<dbReference type="Pfam" id="PF13463">
    <property type="entry name" value="HTH_27"/>
    <property type="match status" value="1"/>
</dbReference>
<evidence type="ECO:0000313" key="4">
    <source>
        <dbReference type="Proteomes" id="UP000058074"/>
    </source>
</evidence>
<accession>A0A0N9V340</accession>
<dbReference type="SUPFAM" id="SSF46785">
    <property type="entry name" value="Winged helix' DNA-binding domain"/>
    <property type="match status" value="1"/>
</dbReference>
<feature type="domain" description="HTH marR-type" evidence="2">
    <location>
        <begin position="116"/>
        <end position="169"/>
    </location>
</feature>
<proteinExistence type="predicted"/>
<gene>
    <name evidence="3" type="ORF">AN936_17730</name>
</gene>
<dbReference type="Proteomes" id="UP000058074">
    <property type="component" value="Chromosome"/>
</dbReference>
<dbReference type="KEGG" id="smag:AN936_17730"/>
<dbReference type="EMBL" id="CP012700">
    <property type="protein sequence ID" value="ALH82129.1"/>
    <property type="molecule type" value="Genomic_DNA"/>
</dbReference>
<protein>
    <recommendedName>
        <fullName evidence="2">HTH marR-type domain-containing protein</fullName>
    </recommendedName>
</protein>
<dbReference type="PATRIC" id="fig|33050.5.peg.3678"/>
<name>A0A0N9V340_SPHMC</name>
<sequence>MGHQAQDGARSESEESRLDRLESRLDKLVALLETMVTGAPETGPPSAAAALAPDSLLPASERKADIIRPTSFPKARARFARETIRRRRKREEYFPAELFSDACWDILLDLYAAHYEGEAVSISSLCIAASVPQTTALRWIALLTNEGWLVRWADPNDRRRSYIKLSDSARGRLDAYFDDLPY</sequence>
<evidence type="ECO:0000256" key="1">
    <source>
        <dbReference type="SAM" id="MobiDB-lite"/>
    </source>
</evidence>
<dbReference type="InterPro" id="IPR000835">
    <property type="entry name" value="HTH_MarR-typ"/>
</dbReference>
<feature type="compositionally biased region" description="Basic and acidic residues" evidence="1">
    <location>
        <begin position="9"/>
        <end position="20"/>
    </location>
</feature>
<dbReference type="AlphaFoldDB" id="A0A0N9V340"/>
<dbReference type="InterPro" id="IPR036390">
    <property type="entry name" value="WH_DNA-bd_sf"/>
</dbReference>
<dbReference type="InterPro" id="IPR036388">
    <property type="entry name" value="WH-like_DNA-bd_sf"/>
</dbReference>
<feature type="region of interest" description="Disordered" evidence="1">
    <location>
        <begin position="1"/>
        <end position="20"/>
    </location>
</feature>
<dbReference type="OrthoDB" id="7594920at2"/>
<dbReference type="GO" id="GO:0003700">
    <property type="term" value="F:DNA-binding transcription factor activity"/>
    <property type="evidence" value="ECO:0007669"/>
    <property type="project" value="InterPro"/>
</dbReference>